<evidence type="ECO:0000313" key="3">
    <source>
        <dbReference type="EMBL" id="OGY90617.1"/>
    </source>
</evidence>
<feature type="transmembrane region" description="Helical" evidence="1">
    <location>
        <begin position="141"/>
        <end position="160"/>
    </location>
</feature>
<feature type="transmembrane region" description="Helical" evidence="1">
    <location>
        <begin position="568"/>
        <end position="587"/>
    </location>
</feature>
<evidence type="ECO:0000256" key="1">
    <source>
        <dbReference type="SAM" id="Phobius"/>
    </source>
</evidence>
<feature type="transmembrane region" description="Helical" evidence="1">
    <location>
        <begin position="98"/>
        <end position="129"/>
    </location>
</feature>
<protein>
    <recommendedName>
        <fullName evidence="2">Glycosyltransferase RgtA/B/C/D-like domain-containing protein</fullName>
    </recommendedName>
</protein>
<accession>A0A1G2BQY1</accession>
<evidence type="ECO:0000313" key="4">
    <source>
        <dbReference type="Proteomes" id="UP000177817"/>
    </source>
</evidence>
<feature type="transmembrane region" description="Helical" evidence="1">
    <location>
        <begin position="287"/>
        <end position="307"/>
    </location>
</feature>
<feature type="transmembrane region" description="Helical" evidence="1">
    <location>
        <begin position="32"/>
        <end position="52"/>
    </location>
</feature>
<comment type="caution">
    <text evidence="3">The sequence shown here is derived from an EMBL/GenBank/DDBJ whole genome shotgun (WGS) entry which is preliminary data.</text>
</comment>
<feature type="domain" description="Glycosyltransferase RgtA/B/C/D-like" evidence="2">
    <location>
        <begin position="295"/>
        <end position="422"/>
    </location>
</feature>
<dbReference type="Pfam" id="PF13231">
    <property type="entry name" value="PMT_2"/>
    <property type="match status" value="1"/>
</dbReference>
<gene>
    <name evidence="3" type="ORF">A2677_02315</name>
</gene>
<feature type="transmembrane region" description="Helical" evidence="1">
    <location>
        <begin position="260"/>
        <end position="280"/>
    </location>
</feature>
<keyword evidence="1" id="KW-0472">Membrane</keyword>
<feature type="transmembrane region" description="Helical" evidence="1">
    <location>
        <begin position="339"/>
        <end position="356"/>
    </location>
</feature>
<reference evidence="3 4" key="1">
    <citation type="journal article" date="2016" name="Nat. Commun.">
        <title>Thousands of microbial genomes shed light on interconnected biogeochemical processes in an aquifer system.</title>
        <authorList>
            <person name="Anantharaman K."/>
            <person name="Brown C.T."/>
            <person name="Hug L.A."/>
            <person name="Sharon I."/>
            <person name="Castelle C.J."/>
            <person name="Probst A.J."/>
            <person name="Thomas B.C."/>
            <person name="Singh A."/>
            <person name="Wilkins M.J."/>
            <person name="Karaoz U."/>
            <person name="Brodie E.L."/>
            <person name="Williams K.H."/>
            <person name="Hubbard S.S."/>
            <person name="Banfield J.F."/>
        </authorList>
    </citation>
    <scope>NUCLEOTIDE SEQUENCE [LARGE SCALE GENOMIC DNA]</scope>
</reference>
<sequence>MKRLIISLVLGGSVVAYCFFYIRAASGKLLTPGYGMVIGALLLMLLITAGLFSLLKDIRVRVPFVLYPIIFVTLCIAFNIYGVSMYGGMNYILTQSPFLIFNAVFLIVRVVGLYGGMTLMAFLLGDLMLRKLVRLRWDPTPFSVSIATGFVVIALYVMLLAYASAIYPWLMVPLIAAAAFNTKGLKKFSSSLFDRIRSMRTYSVPLISYENLWYLSLVGMGALIFIGSSWPLVVNGDSLLYYFTTPNLMLMHHGFVNFPYWPPGNSVVVFSYIYIPFLLVDKTIFNYLGFYFFLLSIPPLLGIARRYVHDDRVWLSAWLFLMVPQSVHFLLINPKIDLMNIYFLLVSFLLLVHALQKDRNDALLLAAVISGFAISIKVNSLALAPGLVLMFFLFRSEHHTRPLRSTMTRAVFFAGLLGLVVVFWNMRTYMTTGFLFYPYTDGKFYSFVAQSDAERKLLDEFYDQSYFYDSELRFGSTFVQNTRNFFSRAINSESFNFGPILALMTVGALLLLCFKEWHHLGALIVVAFAIWYVKVRLLGHYLDFLEPFGALAAVLLWRYLYPLMQRYIIVLVFLIMSLNLANGYAIGNQLLFVNNLKPLSIAGLCCAQPYFLTDSLNAIIEKNPGAVFISMQSDIFVMKDSNWHRFDNNVSYYLALRTAMSSDPAEIRALLRRDGITHIIDSGYYTPLENLLDRCHEDQRDCSLFERFLDRSRSLTSGLDPIVQKGSYGIYKL</sequence>
<keyword evidence="1" id="KW-1133">Transmembrane helix</keyword>
<organism evidence="3 4">
    <name type="scientific">Candidatus Komeilibacteria bacterium RIFCSPHIGHO2_01_FULL_52_14</name>
    <dbReference type="NCBI Taxonomy" id="1798549"/>
    <lineage>
        <taxon>Bacteria</taxon>
        <taxon>Candidatus Komeiliibacteriota</taxon>
    </lineage>
</organism>
<feature type="transmembrane region" description="Helical" evidence="1">
    <location>
        <begin position="362"/>
        <end position="394"/>
    </location>
</feature>
<feature type="transmembrane region" description="Helical" evidence="1">
    <location>
        <begin position="544"/>
        <end position="561"/>
    </location>
</feature>
<feature type="transmembrane region" description="Helical" evidence="1">
    <location>
        <begin position="313"/>
        <end position="332"/>
    </location>
</feature>
<feature type="transmembrane region" description="Helical" evidence="1">
    <location>
        <begin position="520"/>
        <end position="538"/>
    </location>
</feature>
<feature type="transmembrane region" description="Helical" evidence="1">
    <location>
        <begin position="495"/>
        <end position="513"/>
    </location>
</feature>
<feature type="transmembrane region" description="Helical" evidence="1">
    <location>
        <begin position="206"/>
        <end position="230"/>
    </location>
</feature>
<dbReference type="Proteomes" id="UP000177817">
    <property type="component" value="Unassembled WGS sequence"/>
</dbReference>
<feature type="transmembrane region" description="Helical" evidence="1">
    <location>
        <begin position="406"/>
        <end position="426"/>
    </location>
</feature>
<feature type="transmembrane region" description="Helical" evidence="1">
    <location>
        <begin position="166"/>
        <end position="185"/>
    </location>
</feature>
<proteinExistence type="predicted"/>
<dbReference type="EMBL" id="MHKK01000004">
    <property type="protein sequence ID" value="OGY90617.1"/>
    <property type="molecule type" value="Genomic_DNA"/>
</dbReference>
<feature type="transmembrane region" description="Helical" evidence="1">
    <location>
        <begin position="64"/>
        <end position="86"/>
    </location>
</feature>
<evidence type="ECO:0000259" key="2">
    <source>
        <dbReference type="Pfam" id="PF13231"/>
    </source>
</evidence>
<dbReference type="AlphaFoldDB" id="A0A1G2BQY1"/>
<keyword evidence="1" id="KW-0812">Transmembrane</keyword>
<dbReference type="InterPro" id="IPR038731">
    <property type="entry name" value="RgtA/B/C-like"/>
</dbReference>
<name>A0A1G2BQY1_9BACT</name>